<gene>
    <name evidence="1" type="ORF">KIJ12_04055</name>
</gene>
<evidence type="ECO:0000313" key="2">
    <source>
        <dbReference type="Proteomes" id="UP000752647"/>
    </source>
</evidence>
<dbReference type="SUPFAM" id="SSF51658">
    <property type="entry name" value="Xylose isomerase-like"/>
    <property type="match status" value="1"/>
</dbReference>
<reference evidence="1" key="1">
    <citation type="submission" date="2021-05" db="EMBL/GenBank/DDBJ databases">
        <title>Pangenome of Leuconostoc gelidum warrants species status for Leuconostoc gelidum subsp. gasicomitatum.</title>
        <authorList>
            <person name="Johansson P."/>
            <person name="Sade E."/>
            <person name="Hultman J."/>
            <person name="Auvinen P."/>
            <person name="Bjorkroth J."/>
        </authorList>
    </citation>
    <scope>NUCLEOTIDE SEQUENCE</scope>
    <source>
        <strain evidence="1">A.21.4</strain>
    </source>
</reference>
<dbReference type="Gene3D" id="3.20.20.150">
    <property type="entry name" value="Divalent-metal-dependent TIM barrel enzymes"/>
    <property type="match status" value="1"/>
</dbReference>
<evidence type="ECO:0000313" key="1">
    <source>
        <dbReference type="EMBL" id="MBZ5962333.1"/>
    </source>
</evidence>
<dbReference type="AlphaFoldDB" id="A0A9Q3SXD9"/>
<dbReference type="Proteomes" id="UP000752647">
    <property type="component" value="Unassembled WGS sequence"/>
</dbReference>
<dbReference type="InterPro" id="IPR036237">
    <property type="entry name" value="Xyl_isomerase-like_sf"/>
</dbReference>
<accession>A0A9Q3SXD9</accession>
<protein>
    <submittedName>
        <fullName evidence="1">Epimerase</fullName>
    </submittedName>
</protein>
<comment type="caution">
    <text evidence="1">The sequence shown here is derived from an EMBL/GenBank/DDBJ whole genome shotgun (WGS) entry which is preliminary data.</text>
</comment>
<proteinExistence type="predicted"/>
<name>A0A9Q3SXD9_9LACO</name>
<dbReference type="EMBL" id="JAHBFI010000008">
    <property type="protein sequence ID" value="MBZ5962333.1"/>
    <property type="molecule type" value="Genomic_DNA"/>
</dbReference>
<sequence length="248" mass="29011">MNRKNIVLNTLLLKDEFEKGRSQSQLVNDLINQLSVSNIEIRREFNADTFSELVAIRKIHLEQNTEFFYSVPDNLFLNQHINPKLFQYVGESQFMGVKHLKMTLGDWHNSMFKELSYLSKILPTNIELNIENDQTRANSDIELLNDFFETANQNNINIGFVNDIGNWIFTDQDVYNCSTSLSRYTRFVHLKNYKKIQDSVNTTPFYDGEINWEKIIKLFSDDVPIALEYPSTMENILNDINAFKTSKI</sequence>
<dbReference type="RefSeq" id="WP_224144065.1">
    <property type="nucleotide sequence ID" value="NZ_CBCPIF010000001.1"/>
</dbReference>
<organism evidence="1 2">
    <name type="scientific">Leuconostoc gasicomitatum</name>
    <dbReference type="NCBI Taxonomy" id="115778"/>
    <lineage>
        <taxon>Bacteria</taxon>
        <taxon>Bacillati</taxon>
        <taxon>Bacillota</taxon>
        <taxon>Bacilli</taxon>
        <taxon>Lactobacillales</taxon>
        <taxon>Lactobacillaceae</taxon>
        <taxon>Leuconostoc</taxon>
        <taxon>Leuconostoc gelidum group</taxon>
    </lineage>
</organism>